<evidence type="ECO:0008006" key="3">
    <source>
        <dbReference type="Google" id="ProtNLM"/>
    </source>
</evidence>
<proteinExistence type="predicted"/>
<gene>
    <name evidence="1" type="ORF">DFH94DRAFT_847904</name>
</gene>
<evidence type="ECO:0000313" key="1">
    <source>
        <dbReference type="EMBL" id="KAF8468674.1"/>
    </source>
</evidence>
<reference evidence="1" key="1">
    <citation type="submission" date="2019-10" db="EMBL/GenBank/DDBJ databases">
        <authorList>
            <consortium name="DOE Joint Genome Institute"/>
            <person name="Kuo A."/>
            <person name="Miyauchi S."/>
            <person name="Kiss E."/>
            <person name="Drula E."/>
            <person name="Kohler A."/>
            <person name="Sanchez-Garcia M."/>
            <person name="Andreopoulos B."/>
            <person name="Barry K.W."/>
            <person name="Bonito G."/>
            <person name="Buee M."/>
            <person name="Carver A."/>
            <person name="Chen C."/>
            <person name="Cichocki N."/>
            <person name="Clum A."/>
            <person name="Culley D."/>
            <person name="Crous P.W."/>
            <person name="Fauchery L."/>
            <person name="Girlanda M."/>
            <person name="Hayes R."/>
            <person name="Keri Z."/>
            <person name="LaButti K."/>
            <person name="Lipzen A."/>
            <person name="Lombard V."/>
            <person name="Magnuson J."/>
            <person name="Maillard F."/>
            <person name="Morin E."/>
            <person name="Murat C."/>
            <person name="Nolan M."/>
            <person name="Ohm R."/>
            <person name="Pangilinan J."/>
            <person name="Pereira M."/>
            <person name="Perotto S."/>
            <person name="Peter M."/>
            <person name="Riley R."/>
            <person name="Sitrit Y."/>
            <person name="Stielow B."/>
            <person name="Szollosi G."/>
            <person name="Zifcakova L."/>
            <person name="Stursova M."/>
            <person name="Spatafora J.W."/>
            <person name="Tedersoo L."/>
            <person name="Vaario L.-M."/>
            <person name="Yamada A."/>
            <person name="Yan M."/>
            <person name="Wang P."/>
            <person name="Xu J."/>
            <person name="Bruns T."/>
            <person name="Baldrian P."/>
            <person name="Vilgalys R."/>
            <person name="Henrissat B."/>
            <person name="Grigoriev I.V."/>
            <person name="Hibbett D."/>
            <person name="Nagy L.G."/>
            <person name="Martin F.M."/>
        </authorList>
    </citation>
    <scope>NUCLEOTIDE SEQUENCE</scope>
    <source>
        <strain evidence="1">Prilba</strain>
    </source>
</reference>
<sequence>MIGLVRFGRSWMHRSNRFNPIRSDSEWFCVARLRRLNRDSVVCDWMKSSVSRSIGLTGGFYPIVLGDLIAYGRYRVVHKLAPNETPELVVPISLQAAFPDSEGDFKTIEDHFIMRSPNGTHLFLISPLAGPSVISMADCPLLVSGSRRLQGDLARKVAKETAKEIYRMHSAGWVNGERVMISDFGQSYVAISPPRDYQQGTVLNYLPPETRFEGRTGLAADVWALGCAIFEIFFDSFFGLRELPQTLGRLPDPWWSSFEERTEWFEEDGEPKSVEAQERADVLTRVRWWRSLVE</sequence>
<dbReference type="AlphaFoldDB" id="A0A9P5JYB6"/>
<dbReference type="EMBL" id="WHVB01000030">
    <property type="protein sequence ID" value="KAF8468674.1"/>
    <property type="molecule type" value="Genomic_DNA"/>
</dbReference>
<comment type="caution">
    <text evidence="1">The sequence shown here is derived from an EMBL/GenBank/DDBJ whole genome shotgun (WGS) entry which is preliminary data.</text>
</comment>
<dbReference type="Proteomes" id="UP000759537">
    <property type="component" value="Unassembled WGS sequence"/>
</dbReference>
<organism evidence="1 2">
    <name type="scientific">Russula ochroleuca</name>
    <dbReference type="NCBI Taxonomy" id="152965"/>
    <lineage>
        <taxon>Eukaryota</taxon>
        <taxon>Fungi</taxon>
        <taxon>Dikarya</taxon>
        <taxon>Basidiomycota</taxon>
        <taxon>Agaricomycotina</taxon>
        <taxon>Agaricomycetes</taxon>
        <taxon>Russulales</taxon>
        <taxon>Russulaceae</taxon>
        <taxon>Russula</taxon>
    </lineage>
</organism>
<dbReference type="InterPro" id="IPR011009">
    <property type="entry name" value="Kinase-like_dom_sf"/>
</dbReference>
<name>A0A9P5JYB6_9AGAM</name>
<protein>
    <recommendedName>
        <fullName evidence="3">Protein kinase domain-containing protein</fullName>
    </recommendedName>
</protein>
<evidence type="ECO:0000313" key="2">
    <source>
        <dbReference type="Proteomes" id="UP000759537"/>
    </source>
</evidence>
<accession>A0A9P5JYB6</accession>
<keyword evidence="2" id="KW-1185">Reference proteome</keyword>
<reference evidence="1" key="2">
    <citation type="journal article" date="2020" name="Nat. Commun.">
        <title>Large-scale genome sequencing of mycorrhizal fungi provides insights into the early evolution of symbiotic traits.</title>
        <authorList>
            <person name="Miyauchi S."/>
            <person name="Kiss E."/>
            <person name="Kuo A."/>
            <person name="Drula E."/>
            <person name="Kohler A."/>
            <person name="Sanchez-Garcia M."/>
            <person name="Morin E."/>
            <person name="Andreopoulos B."/>
            <person name="Barry K.W."/>
            <person name="Bonito G."/>
            <person name="Buee M."/>
            <person name="Carver A."/>
            <person name="Chen C."/>
            <person name="Cichocki N."/>
            <person name="Clum A."/>
            <person name="Culley D."/>
            <person name="Crous P.W."/>
            <person name="Fauchery L."/>
            <person name="Girlanda M."/>
            <person name="Hayes R.D."/>
            <person name="Keri Z."/>
            <person name="LaButti K."/>
            <person name="Lipzen A."/>
            <person name="Lombard V."/>
            <person name="Magnuson J."/>
            <person name="Maillard F."/>
            <person name="Murat C."/>
            <person name="Nolan M."/>
            <person name="Ohm R.A."/>
            <person name="Pangilinan J."/>
            <person name="Pereira M.F."/>
            <person name="Perotto S."/>
            <person name="Peter M."/>
            <person name="Pfister S."/>
            <person name="Riley R."/>
            <person name="Sitrit Y."/>
            <person name="Stielow J.B."/>
            <person name="Szollosi G."/>
            <person name="Zifcakova L."/>
            <person name="Stursova M."/>
            <person name="Spatafora J.W."/>
            <person name="Tedersoo L."/>
            <person name="Vaario L.M."/>
            <person name="Yamada A."/>
            <person name="Yan M."/>
            <person name="Wang P."/>
            <person name="Xu J."/>
            <person name="Bruns T."/>
            <person name="Baldrian P."/>
            <person name="Vilgalys R."/>
            <person name="Dunand C."/>
            <person name="Henrissat B."/>
            <person name="Grigoriev I.V."/>
            <person name="Hibbett D."/>
            <person name="Nagy L.G."/>
            <person name="Martin F.M."/>
        </authorList>
    </citation>
    <scope>NUCLEOTIDE SEQUENCE</scope>
    <source>
        <strain evidence="1">Prilba</strain>
    </source>
</reference>
<dbReference type="SUPFAM" id="SSF56112">
    <property type="entry name" value="Protein kinase-like (PK-like)"/>
    <property type="match status" value="1"/>
</dbReference>
<dbReference type="Gene3D" id="1.10.510.10">
    <property type="entry name" value="Transferase(Phosphotransferase) domain 1"/>
    <property type="match status" value="1"/>
</dbReference>
<dbReference type="OrthoDB" id="5979581at2759"/>